<evidence type="ECO:0000313" key="2">
    <source>
        <dbReference type="EMBL" id="MFC0076988.1"/>
    </source>
</evidence>
<dbReference type="PANTHER" id="PTHR46333">
    <property type="entry name" value="CYTOKINESIS PROTEIN 3"/>
    <property type="match status" value="1"/>
</dbReference>
<feature type="domain" description="Transglutaminase-like" evidence="1">
    <location>
        <begin position="110"/>
        <end position="177"/>
    </location>
</feature>
<dbReference type="SUPFAM" id="SSF54001">
    <property type="entry name" value="Cysteine proteinases"/>
    <property type="match status" value="1"/>
</dbReference>
<dbReference type="EMBL" id="JBHLYW010000007">
    <property type="protein sequence ID" value="MFC0076988.1"/>
    <property type="molecule type" value="Genomic_DNA"/>
</dbReference>
<organism evidence="2 3">
    <name type="scientific">Flavobacterium procerum</name>
    <dbReference type="NCBI Taxonomy" id="1455569"/>
    <lineage>
        <taxon>Bacteria</taxon>
        <taxon>Pseudomonadati</taxon>
        <taxon>Bacteroidota</taxon>
        <taxon>Flavobacteriia</taxon>
        <taxon>Flavobacteriales</taxon>
        <taxon>Flavobacteriaceae</taxon>
        <taxon>Flavobacterium</taxon>
    </lineage>
</organism>
<dbReference type="SMART" id="SM00460">
    <property type="entry name" value="TGc"/>
    <property type="match status" value="1"/>
</dbReference>
<gene>
    <name evidence="2" type="ORF">ACFFLS_08050</name>
</gene>
<dbReference type="Gene3D" id="3.10.620.30">
    <property type="match status" value="1"/>
</dbReference>
<proteinExistence type="predicted"/>
<dbReference type="Pfam" id="PF01841">
    <property type="entry name" value="Transglut_core"/>
    <property type="match status" value="1"/>
</dbReference>
<dbReference type="InterPro" id="IPR002931">
    <property type="entry name" value="Transglutaminase-like"/>
</dbReference>
<comment type="caution">
    <text evidence="2">The sequence shown here is derived from an EMBL/GenBank/DDBJ whole genome shotgun (WGS) entry which is preliminary data.</text>
</comment>
<reference evidence="2 3" key="1">
    <citation type="submission" date="2024-09" db="EMBL/GenBank/DDBJ databases">
        <authorList>
            <person name="Sun Q."/>
            <person name="Mori K."/>
        </authorList>
    </citation>
    <scope>NUCLEOTIDE SEQUENCE [LARGE SCALE GENOMIC DNA]</scope>
    <source>
        <strain evidence="2 3">CGMCC 1.12926</strain>
    </source>
</reference>
<evidence type="ECO:0000313" key="3">
    <source>
        <dbReference type="Proteomes" id="UP001589734"/>
    </source>
</evidence>
<name>A0ABV6BNG5_9FLAO</name>
<keyword evidence="3" id="KW-1185">Reference proteome</keyword>
<dbReference type="InterPro" id="IPR052557">
    <property type="entry name" value="CAP/Cytokinesis_protein"/>
</dbReference>
<sequence>MILKKIAFILFFLNTFFVSSGYSQKYNAIDSIILKYPNFGSPEKLAQRIQKDFTSEYDRARAIYSWMAIKLNYDLETYLNPPKQKTYRFKTKAEWDKKKQLLDAKTIQKTFKSKEAVCEGFALLYGYLATLNGLKCQKVTGDSKTLLNDIGRKRLGSNHAWNTVQIEGKWILVDVTWGNGFYDEKRKVIVKKFKSIYFDMNPEYFYAKHFPDNAMYKNNTGNKETFLNGPLFYNGFFKAESQVVFPFSGVIQANDGDKMTFKFKNISRLEDLYCLNKKEERIEIESPKEENGILEFQITYDKRMGRYITFYLFEEGFAAFKIVPK</sequence>
<accession>A0ABV6BNG5</accession>
<evidence type="ECO:0000259" key="1">
    <source>
        <dbReference type="SMART" id="SM00460"/>
    </source>
</evidence>
<dbReference type="InterPro" id="IPR038765">
    <property type="entry name" value="Papain-like_cys_pep_sf"/>
</dbReference>
<protein>
    <submittedName>
        <fullName evidence="2">Transglutaminase domain-containing protein</fullName>
    </submittedName>
</protein>
<dbReference type="Proteomes" id="UP001589734">
    <property type="component" value="Unassembled WGS sequence"/>
</dbReference>
<dbReference type="RefSeq" id="WP_379686019.1">
    <property type="nucleotide sequence ID" value="NZ_JBHLYW010000007.1"/>
</dbReference>
<dbReference type="PANTHER" id="PTHR46333:SF2">
    <property type="entry name" value="CYTOKINESIS PROTEIN 3"/>
    <property type="match status" value="1"/>
</dbReference>